<dbReference type="Gene3D" id="3.50.30.30">
    <property type="match status" value="1"/>
</dbReference>
<dbReference type="PANTHER" id="PTHR12053:SF3">
    <property type="entry name" value="CARBOXYPEPTIDASE Q"/>
    <property type="match status" value="1"/>
</dbReference>
<evidence type="ECO:0000256" key="16">
    <source>
        <dbReference type="ARBA" id="ARBA00023049"/>
    </source>
</evidence>
<dbReference type="Pfam" id="PF04389">
    <property type="entry name" value="Peptidase_M28"/>
    <property type="match status" value="1"/>
</dbReference>
<evidence type="ECO:0000256" key="21">
    <source>
        <dbReference type="ARBA" id="ARBA00033328"/>
    </source>
</evidence>
<keyword evidence="16" id="KW-0482">Metalloprotease</keyword>
<dbReference type="AlphaFoldDB" id="A0A7E4ZR82"/>
<keyword evidence="14" id="KW-0862">Zinc</keyword>
<keyword evidence="24" id="KW-1185">Reference proteome</keyword>
<evidence type="ECO:0000256" key="19">
    <source>
        <dbReference type="ARBA" id="ARBA00023228"/>
    </source>
</evidence>
<keyword evidence="8" id="KW-0121">Carboxypeptidase</keyword>
<keyword evidence="7" id="KW-0964">Secreted</keyword>
<keyword evidence="10" id="KW-0479">Metal-binding</keyword>
<reference evidence="24" key="1">
    <citation type="journal article" date="2013" name="Genetics">
        <title>The draft genome and transcriptome of Panagrellus redivivus are shaped by the harsh demands of a free-living lifestyle.</title>
        <authorList>
            <person name="Srinivasan J."/>
            <person name="Dillman A.R."/>
            <person name="Macchietto M.G."/>
            <person name="Heikkinen L."/>
            <person name="Lakso M."/>
            <person name="Fracchia K.M."/>
            <person name="Antoshechkin I."/>
            <person name="Mortazavi A."/>
            <person name="Wong G."/>
            <person name="Sternberg P.W."/>
        </authorList>
    </citation>
    <scope>NUCLEOTIDE SEQUENCE [LARGE SCALE GENOMIC DNA]</scope>
    <source>
        <strain evidence="24">MT8872</strain>
    </source>
</reference>
<comment type="subcellular location">
    <subcellularLocation>
        <location evidence="1">Endoplasmic reticulum</location>
    </subcellularLocation>
    <subcellularLocation>
        <location evidence="3">Golgi apparatus</location>
    </subcellularLocation>
    <subcellularLocation>
        <location evidence="2">Lysosome</location>
    </subcellularLocation>
    <subcellularLocation>
        <location evidence="4">Secreted</location>
    </subcellularLocation>
</comment>
<dbReference type="GO" id="GO:0006508">
    <property type="term" value="P:proteolysis"/>
    <property type="evidence" value="ECO:0007669"/>
    <property type="project" value="UniProtKB-KW"/>
</dbReference>
<evidence type="ECO:0000256" key="2">
    <source>
        <dbReference type="ARBA" id="ARBA00004371"/>
    </source>
</evidence>
<dbReference type="Gene3D" id="3.40.630.10">
    <property type="entry name" value="Zn peptidases"/>
    <property type="match status" value="1"/>
</dbReference>
<accession>A0A7E4ZR82</accession>
<evidence type="ECO:0000256" key="8">
    <source>
        <dbReference type="ARBA" id="ARBA00022645"/>
    </source>
</evidence>
<evidence type="ECO:0000256" key="14">
    <source>
        <dbReference type="ARBA" id="ARBA00022833"/>
    </source>
</evidence>
<evidence type="ECO:0000256" key="3">
    <source>
        <dbReference type="ARBA" id="ARBA00004555"/>
    </source>
</evidence>
<dbReference type="WBParaSite" id="Pan_g12322.t1">
    <property type="protein sequence ID" value="Pan_g12322.t1"/>
    <property type="gene ID" value="Pan_g12322"/>
</dbReference>
<dbReference type="GO" id="GO:0070573">
    <property type="term" value="F:metallodipeptidase activity"/>
    <property type="evidence" value="ECO:0007669"/>
    <property type="project" value="InterPro"/>
</dbReference>
<evidence type="ECO:0000256" key="9">
    <source>
        <dbReference type="ARBA" id="ARBA00022670"/>
    </source>
</evidence>
<feature type="chain" id="PRO_5028888137" description="Carboxypeptidase Q" evidence="22">
    <location>
        <begin position="22"/>
        <end position="457"/>
    </location>
</feature>
<evidence type="ECO:0000256" key="5">
    <source>
        <dbReference type="ARBA" id="ARBA00010918"/>
    </source>
</evidence>
<evidence type="ECO:0000256" key="17">
    <source>
        <dbReference type="ARBA" id="ARBA00023145"/>
    </source>
</evidence>
<dbReference type="InterPro" id="IPR039866">
    <property type="entry name" value="CPQ"/>
</dbReference>
<dbReference type="GO" id="GO:0005615">
    <property type="term" value="C:extracellular space"/>
    <property type="evidence" value="ECO:0007669"/>
    <property type="project" value="TreeGrafter"/>
</dbReference>
<evidence type="ECO:0000256" key="15">
    <source>
        <dbReference type="ARBA" id="ARBA00023034"/>
    </source>
</evidence>
<keyword evidence="12" id="KW-0378">Hydrolase</keyword>
<evidence type="ECO:0000313" key="25">
    <source>
        <dbReference type="WBParaSite" id="Pan_g12322.t1"/>
    </source>
</evidence>
<dbReference type="PANTHER" id="PTHR12053">
    <property type="entry name" value="PROTEASE FAMILY M28 PLASMA GLUTAMATE CARBOXYPEPTIDASE-RELATED"/>
    <property type="match status" value="1"/>
</dbReference>
<evidence type="ECO:0000256" key="18">
    <source>
        <dbReference type="ARBA" id="ARBA00023180"/>
    </source>
</evidence>
<keyword evidence="17" id="KW-0865">Zymogen</keyword>
<sequence>MRSSLTAALFCAIGTCVVVFGNEKAISVNLANSTVELIDYIKADDKAIGWYWLAELVDDFGHRHLGSDALEEAIDYTVAKLEADGFDNVHTEDVPNLPHWERGADKVIMTEPRNFELTVLAVAGIDPARVRGEVIVVHSFEELKQANAKGKVVLFVSPWKGYGDGTNFRRGADKVEAVGGIAMLVKSVGPFSIGSPHTGAGSKASIPAVCVTIEEAEMIERLTARGKTVKVDIEIKSKNIGTVTSRNIIFDITGSEKPNEIVLLSGHMDSWDVGQGALDDGGGMAAVWQAMLSLKQLAEKDPSFKPKRTIRGVFWTAEEQGLLGAQRYYETTKGGNETFFFVSETDQGAFRPRNLKSKLNFKGNATVERTMTEIAALLTENDLPLSIVPSNDQGDVTFWAQSGVPSVNYVSDQGEDYYFYFHHTRGDYMTIFKKDDIQYVAALLAGMANVLAQIQHW</sequence>
<evidence type="ECO:0000256" key="4">
    <source>
        <dbReference type="ARBA" id="ARBA00004613"/>
    </source>
</evidence>
<organism evidence="24 25">
    <name type="scientific">Panagrellus redivivus</name>
    <name type="common">Microworm</name>
    <dbReference type="NCBI Taxonomy" id="6233"/>
    <lineage>
        <taxon>Eukaryota</taxon>
        <taxon>Metazoa</taxon>
        <taxon>Ecdysozoa</taxon>
        <taxon>Nematoda</taxon>
        <taxon>Chromadorea</taxon>
        <taxon>Rhabditida</taxon>
        <taxon>Tylenchina</taxon>
        <taxon>Panagrolaimomorpha</taxon>
        <taxon>Panagrolaimoidea</taxon>
        <taxon>Panagrolaimidae</taxon>
        <taxon>Panagrellus</taxon>
    </lineage>
</organism>
<keyword evidence="11 22" id="KW-0732">Signal</keyword>
<evidence type="ECO:0000256" key="12">
    <source>
        <dbReference type="ARBA" id="ARBA00022801"/>
    </source>
</evidence>
<keyword evidence="15" id="KW-0333">Golgi apparatus</keyword>
<keyword evidence="19" id="KW-0458">Lysosome</keyword>
<evidence type="ECO:0000256" key="7">
    <source>
        <dbReference type="ARBA" id="ARBA00022525"/>
    </source>
</evidence>
<dbReference type="GO" id="GO:0005794">
    <property type="term" value="C:Golgi apparatus"/>
    <property type="evidence" value="ECO:0007669"/>
    <property type="project" value="UniProtKB-SubCell"/>
</dbReference>
<keyword evidence="13" id="KW-0256">Endoplasmic reticulum</keyword>
<evidence type="ECO:0000256" key="20">
    <source>
        <dbReference type="ARBA" id="ARBA00025833"/>
    </source>
</evidence>
<feature type="signal peptide" evidence="22">
    <location>
        <begin position="1"/>
        <end position="21"/>
    </location>
</feature>
<dbReference type="GO" id="GO:0004180">
    <property type="term" value="F:carboxypeptidase activity"/>
    <property type="evidence" value="ECO:0007669"/>
    <property type="project" value="UniProtKB-KW"/>
</dbReference>
<dbReference type="InterPro" id="IPR007484">
    <property type="entry name" value="Peptidase_M28"/>
</dbReference>
<evidence type="ECO:0000256" key="1">
    <source>
        <dbReference type="ARBA" id="ARBA00004240"/>
    </source>
</evidence>
<evidence type="ECO:0000256" key="22">
    <source>
        <dbReference type="SAM" id="SignalP"/>
    </source>
</evidence>
<evidence type="ECO:0000256" key="11">
    <source>
        <dbReference type="ARBA" id="ARBA00022729"/>
    </source>
</evidence>
<feature type="domain" description="Peptidase M28" evidence="23">
    <location>
        <begin position="247"/>
        <end position="445"/>
    </location>
</feature>
<reference evidence="25" key="2">
    <citation type="submission" date="2020-10" db="UniProtKB">
        <authorList>
            <consortium name="WormBaseParasite"/>
        </authorList>
    </citation>
    <scope>IDENTIFICATION</scope>
</reference>
<protein>
    <recommendedName>
        <fullName evidence="6">Carboxypeptidase Q</fullName>
    </recommendedName>
    <alternativeName>
        <fullName evidence="21">Plasma glutamate carboxypeptidase</fullName>
    </alternativeName>
</protein>
<dbReference type="GO" id="GO:0043171">
    <property type="term" value="P:peptide catabolic process"/>
    <property type="evidence" value="ECO:0007669"/>
    <property type="project" value="TreeGrafter"/>
</dbReference>
<dbReference type="GO" id="GO:0005764">
    <property type="term" value="C:lysosome"/>
    <property type="evidence" value="ECO:0007669"/>
    <property type="project" value="UniProtKB-SubCell"/>
</dbReference>
<comment type="similarity">
    <text evidence="5">Belongs to the peptidase M28 family.</text>
</comment>
<evidence type="ECO:0000259" key="23">
    <source>
        <dbReference type="Pfam" id="PF04389"/>
    </source>
</evidence>
<evidence type="ECO:0000256" key="13">
    <source>
        <dbReference type="ARBA" id="ARBA00022824"/>
    </source>
</evidence>
<dbReference type="GO" id="GO:0046872">
    <property type="term" value="F:metal ion binding"/>
    <property type="evidence" value="ECO:0007669"/>
    <property type="project" value="UniProtKB-KW"/>
</dbReference>
<keyword evidence="9" id="KW-0645">Protease</keyword>
<dbReference type="GO" id="GO:0005783">
    <property type="term" value="C:endoplasmic reticulum"/>
    <property type="evidence" value="ECO:0007669"/>
    <property type="project" value="UniProtKB-SubCell"/>
</dbReference>
<comment type="subunit">
    <text evidence="20">Homodimer. The monomeric form is inactive while the homodimer is active.</text>
</comment>
<name>A0A7E4ZR82_PANRE</name>
<dbReference type="Proteomes" id="UP000492821">
    <property type="component" value="Unassembled WGS sequence"/>
</dbReference>
<keyword evidence="18" id="KW-0325">Glycoprotein</keyword>
<evidence type="ECO:0000256" key="10">
    <source>
        <dbReference type="ARBA" id="ARBA00022723"/>
    </source>
</evidence>
<dbReference type="SUPFAM" id="SSF53187">
    <property type="entry name" value="Zn-dependent exopeptidases"/>
    <property type="match status" value="1"/>
</dbReference>
<proteinExistence type="inferred from homology"/>
<evidence type="ECO:0000256" key="6">
    <source>
        <dbReference type="ARBA" id="ARBA00014116"/>
    </source>
</evidence>
<evidence type="ECO:0000313" key="24">
    <source>
        <dbReference type="Proteomes" id="UP000492821"/>
    </source>
</evidence>